<evidence type="ECO:0000313" key="1">
    <source>
        <dbReference type="EMBL" id="AUX33189.1"/>
    </source>
</evidence>
<name>A0A4P2QSD6_SORCE</name>
<evidence type="ECO:0000313" key="2">
    <source>
        <dbReference type="EMBL" id="AUX33246.1"/>
    </source>
</evidence>
<dbReference type="EMBL" id="CP012672">
    <property type="protein sequence ID" value="AUX33246.1"/>
    <property type="molecule type" value="Genomic_DNA"/>
</dbReference>
<dbReference type="Proteomes" id="UP000295497">
    <property type="component" value="Chromosome"/>
</dbReference>
<organism evidence="1 3">
    <name type="scientific">Sorangium cellulosum</name>
    <name type="common">Polyangium cellulosum</name>
    <dbReference type="NCBI Taxonomy" id="56"/>
    <lineage>
        <taxon>Bacteria</taxon>
        <taxon>Pseudomonadati</taxon>
        <taxon>Myxococcota</taxon>
        <taxon>Polyangia</taxon>
        <taxon>Polyangiales</taxon>
        <taxon>Polyangiaceae</taxon>
        <taxon>Sorangium</taxon>
    </lineage>
</organism>
<dbReference type="AlphaFoldDB" id="A0A4P2QSD6"/>
<dbReference type="EMBL" id="CP012672">
    <property type="protein sequence ID" value="AUX33189.1"/>
    <property type="molecule type" value="Genomic_DNA"/>
</dbReference>
<dbReference type="RefSeq" id="WP_129576653.1">
    <property type="nucleotide sequence ID" value="NZ_CP012672.1"/>
</dbReference>
<sequence>MDDKDEGPRNFGVVLSEIDGGALIGELGEELQKVVKATSEKASATCRQASGELVIKLSLKTDEKGRVEVGADIKTKLPAPVRSKSLFYATDGGNLTATNPHQAALPFREVAGGKQEAKDVIGNKGVKAL</sequence>
<accession>A0A4P2QSD6</accession>
<reference evidence="1 3" key="1">
    <citation type="submission" date="2015-09" db="EMBL/GenBank/DDBJ databases">
        <title>Sorangium comparison.</title>
        <authorList>
            <person name="Zaburannyi N."/>
            <person name="Bunk B."/>
            <person name="Overmann J."/>
            <person name="Mueller R."/>
        </authorList>
    </citation>
    <scope>NUCLEOTIDE SEQUENCE [LARGE SCALE GENOMIC DNA]</scope>
    <source>
        <strain evidence="1 3">So ce836</strain>
    </source>
</reference>
<protein>
    <submittedName>
        <fullName evidence="1">Uncharacterized protein</fullName>
    </submittedName>
</protein>
<proteinExistence type="predicted"/>
<evidence type="ECO:0000313" key="3">
    <source>
        <dbReference type="Proteomes" id="UP000295497"/>
    </source>
</evidence>
<gene>
    <name evidence="1" type="ORF">SOCE836_053430</name>
    <name evidence="2" type="ORF">SOCE836_054000</name>
</gene>